<dbReference type="InterPro" id="IPR036084">
    <property type="entry name" value="Ser_inhib-like_sf"/>
</dbReference>
<dbReference type="PROSITE" id="PS01208">
    <property type="entry name" value="VWFC_1"/>
    <property type="match status" value="1"/>
</dbReference>
<feature type="domain" description="VWFD" evidence="15">
    <location>
        <begin position="771"/>
        <end position="953"/>
    </location>
</feature>
<dbReference type="SMART" id="SM00181">
    <property type="entry name" value="EGF"/>
    <property type="match status" value="2"/>
</dbReference>
<evidence type="ECO:0000256" key="5">
    <source>
        <dbReference type="ARBA" id="ARBA00023180"/>
    </source>
</evidence>
<dbReference type="SMART" id="SM00216">
    <property type="entry name" value="VWD"/>
    <property type="match status" value="5"/>
</dbReference>
<feature type="domain" description="CTCK" evidence="10">
    <location>
        <begin position="3837"/>
        <end position="3933"/>
    </location>
</feature>
<keyword evidence="16" id="KW-1185">Reference proteome</keyword>
<dbReference type="InterPro" id="IPR001846">
    <property type="entry name" value="VWF_type-D"/>
</dbReference>
<evidence type="ECO:0000313" key="16">
    <source>
        <dbReference type="Proteomes" id="UP000695000"/>
    </source>
</evidence>
<keyword evidence="3" id="KW-0677">Repeat</keyword>
<gene>
    <name evidence="17" type="primary">LOC108566429</name>
</gene>
<dbReference type="PROSITE" id="PS01286">
    <property type="entry name" value="FA58C_2"/>
    <property type="match status" value="1"/>
</dbReference>
<protein>
    <submittedName>
        <fullName evidence="17">Hemocytin</fullName>
    </submittedName>
</protein>
<dbReference type="InterPro" id="IPR000742">
    <property type="entry name" value="EGF"/>
</dbReference>
<feature type="disulfide bond" evidence="6">
    <location>
        <begin position="3873"/>
        <end position="3927"/>
    </location>
</feature>
<feature type="domain" description="VWFD" evidence="15">
    <location>
        <begin position="1254"/>
        <end position="1419"/>
    </location>
</feature>
<reference evidence="17" key="1">
    <citation type="submission" date="2025-08" db="UniProtKB">
        <authorList>
            <consortium name="RefSeq"/>
        </authorList>
    </citation>
    <scope>IDENTIFICATION</scope>
    <source>
        <tissue evidence="17">Whole Larva</tissue>
    </source>
</reference>
<dbReference type="InterPro" id="IPR014853">
    <property type="entry name" value="VWF/SSPO/ZAN-like_Cys-rich_dom"/>
</dbReference>
<dbReference type="PROSITE" id="PS01285">
    <property type="entry name" value="FA58C_1"/>
    <property type="match status" value="1"/>
</dbReference>
<dbReference type="Pfam" id="PF23244">
    <property type="entry name" value="VWF"/>
    <property type="match status" value="1"/>
</dbReference>
<dbReference type="RefSeq" id="XP_017781781.1">
    <property type="nucleotide sequence ID" value="XM_017926292.1"/>
</dbReference>
<dbReference type="InterPro" id="IPR036508">
    <property type="entry name" value="Chitin-bd_dom_sf"/>
</dbReference>
<dbReference type="Pfam" id="PF00754">
    <property type="entry name" value="F5_F8_type_C"/>
    <property type="match status" value="2"/>
</dbReference>
<dbReference type="Pfam" id="PF00094">
    <property type="entry name" value="VWD"/>
    <property type="match status" value="5"/>
</dbReference>
<feature type="domain" description="EGF-like" evidence="12">
    <location>
        <begin position="227"/>
        <end position="258"/>
    </location>
</feature>
<dbReference type="SMART" id="SM00215">
    <property type="entry name" value="VWC_out"/>
    <property type="match status" value="2"/>
</dbReference>
<dbReference type="Pfam" id="PF08742">
    <property type="entry name" value="C8"/>
    <property type="match status" value="5"/>
</dbReference>
<dbReference type="InterPro" id="IPR001007">
    <property type="entry name" value="VWF_dom"/>
</dbReference>
<dbReference type="Gene3D" id="2.10.25.10">
    <property type="entry name" value="Laminin"/>
    <property type="match status" value="6"/>
</dbReference>
<dbReference type="InterPro" id="IPR002557">
    <property type="entry name" value="Chitin-bd_dom"/>
</dbReference>
<dbReference type="CDD" id="cd19941">
    <property type="entry name" value="TIL"/>
    <property type="match status" value="5"/>
</dbReference>
<comment type="subcellular location">
    <subcellularLocation>
        <location evidence="1">Secreted</location>
        <location evidence="1">Extracellular space</location>
    </subcellularLocation>
</comment>
<dbReference type="CDD" id="cd00057">
    <property type="entry name" value="FA58C"/>
    <property type="match status" value="2"/>
</dbReference>
<evidence type="ECO:0000256" key="6">
    <source>
        <dbReference type="PROSITE-ProRule" id="PRU00039"/>
    </source>
</evidence>
<dbReference type="InterPro" id="IPR008979">
    <property type="entry name" value="Galactose-bd-like_sf"/>
</dbReference>
<dbReference type="Gene3D" id="2.60.120.260">
    <property type="entry name" value="Galactose-binding domain-like"/>
    <property type="match status" value="2"/>
</dbReference>
<dbReference type="PROSITE" id="PS50022">
    <property type="entry name" value="FA58C_3"/>
    <property type="match status" value="2"/>
</dbReference>
<evidence type="ECO:0000256" key="4">
    <source>
        <dbReference type="ARBA" id="ARBA00023157"/>
    </source>
</evidence>
<dbReference type="InterPro" id="IPR050780">
    <property type="entry name" value="Mucin_vWF_Thrombospondin_sf"/>
</dbReference>
<feature type="chain" id="PRO_5047041094" evidence="9">
    <location>
        <begin position="20"/>
        <end position="3946"/>
    </location>
</feature>
<evidence type="ECO:0000259" key="10">
    <source>
        <dbReference type="PROSITE" id="PS01225"/>
    </source>
</evidence>
<evidence type="ECO:0000256" key="1">
    <source>
        <dbReference type="ARBA" id="ARBA00004239"/>
    </source>
</evidence>
<evidence type="ECO:0000313" key="17">
    <source>
        <dbReference type="RefSeq" id="XP_017781781.1"/>
    </source>
</evidence>
<keyword evidence="9" id="KW-0732">Signal</keyword>
<evidence type="ECO:0000259" key="12">
    <source>
        <dbReference type="PROSITE" id="PS50026"/>
    </source>
</evidence>
<evidence type="ECO:0000256" key="3">
    <source>
        <dbReference type="ARBA" id="ARBA00022737"/>
    </source>
</evidence>
<dbReference type="SMART" id="SM00192">
    <property type="entry name" value="LDLa"/>
    <property type="match status" value="1"/>
</dbReference>
<dbReference type="SMART" id="SM00832">
    <property type="entry name" value="C8"/>
    <property type="match status" value="5"/>
</dbReference>
<dbReference type="SUPFAM" id="SSF57603">
    <property type="entry name" value="FnI-like domain"/>
    <property type="match status" value="2"/>
</dbReference>
<feature type="disulfide bond" evidence="7">
    <location>
        <begin position="152"/>
        <end position="161"/>
    </location>
</feature>
<evidence type="ECO:0000259" key="13">
    <source>
        <dbReference type="PROSITE" id="PS50184"/>
    </source>
</evidence>
<dbReference type="InterPro" id="IPR002172">
    <property type="entry name" value="LDrepeatLR_classA_rpt"/>
</dbReference>
<feature type="domain" description="VWFC" evidence="13">
    <location>
        <begin position="3280"/>
        <end position="3348"/>
    </location>
</feature>
<accession>A0ABM1N4N1</accession>
<proteinExistence type="inferred from homology"/>
<dbReference type="SUPFAM" id="SSF57567">
    <property type="entry name" value="Serine protease inhibitors"/>
    <property type="match status" value="5"/>
</dbReference>
<organism evidence="16 17">
    <name type="scientific">Nicrophorus vespilloides</name>
    <name type="common">Boreal carrion beetle</name>
    <dbReference type="NCBI Taxonomy" id="110193"/>
    <lineage>
        <taxon>Eukaryota</taxon>
        <taxon>Metazoa</taxon>
        <taxon>Ecdysozoa</taxon>
        <taxon>Arthropoda</taxon>
        <taxon>Hexapoda</taxon>
        <taxon>Insecta</taxon>
        <taxon>Pterygota</taxon>
        <taxon>Neoptera</taxon>
        <taxon>Endopterygota</taxon>
        <taxon>Coleoptera</taxon>
        <taxon>Polyphaga</taxon>
        <taxon>Staphyliniformia</taxon>
        <taxon>Silphidae</taxon>
        <taxon>Nicrophorinae</taxon>
        <taxon>Nicrophorus</taxon>
    </lineage>
</organism>
<dbReference type="SUPFAM" id="SSF49785">
    <property type="entry name" value="Galactose-binding domain-like"/>
    <property type="match status" value="2"/>
</dbReference>
<feature type="domain" description="F5/8 type C" evidence="11">
    <location>
        <begin position="1994"/>
        <end position="2149"/>
    </location>
</feature>
<dbReference type="CDD" id="cd00112">
    <property type="entry name" value="LDLa"/>
    <property type="match status" value="1"/>
</dbReference>
<evidence type="ECO:0000259" key="14">
    <source>
        <dbReference type="PROSITE" id="PS50940"/>
    </source>
</evidence>
<evidence type="ECO:0000256" key="9">
    <source>
        <dbReference type="SAM" id="SignalP"/>
    </source>
</evidence>
<feature type="domain" description="VWFD" evidence="15">
    <location>
        <begin position="406"/>
        <end position="583"/>
    </location>
</feature>
<sequence length="3946" mass="437076">MFWKLLVPILLGHFIVLNAQYVPSFLKTKYGSAFGGNPNQGVKTYTKTKTKTKTSYGKPGNYGDAKYNGGCRTEPVTPYNSGITCSKFSGCVAKCISGYQFPNGDQSIYLSCTNGVWGVKYGVWESIPSCEPICMPQCQNNGICVAPDKCNCPENFSGPQCQYENKPCFNYPSMPRNSKRSCRSNICTISCMPGHEFPGGSSITTMECKNGRWEPTKQGWATVPDCSAKCDPPCQNGGNCLSLNVCQCPQNFRGPQCQYSSSACSARKLQFNGPYNCTGNLDSFSCSISCPEGIQFEFFPESLYTCTYDTGVFLPSPVPQCVYPKNVNVIPLEGASHSFYKTGFSMNSLTINGNKYKHDNDFWSTSKWNQMAAPTVDSHVEIIPLKQYRTLEHQVVIIEERTPKPGVCFTWGGSHFKTFDGRVFSVHSDCAHTLARDAVDNTFSVIVSNNPCKENHNDCYKIITIYLQDKEYTLKKSNKNVPILVGKKKTLPIPGQVPGLRAELSAHYVIVSLDSVGAKIKWDGHQMVQLEVNEALWNRTAGLCGHFDGDSSDDLTSKDGTQPNNLVTLAKSWQVDKLNDDCKSNPTEEHVCQGSGIFGSQSHRATEFCKKLLSDARFARCHAVLDTTVLLDACRWDYCSCESSDPEECACETVNVFVRACAYNGVNDLGIWRDEKTCPMKCTGGHVYMPCAPVGGQAVCGASVEKTEGCEEGCYCPIGTVMHDGKCITRDKCPCRLRGKDFPSGSSVPKDCNTCTCSEGQWICTQVACGARCSALGDPHYITFDGKRYDFMGQCSYYLMKTNDTEIEAENVACSGTISQAMNFPSSISTGLPSCTKTVTVKYGGQTIKLKQNHELTVNGLEITKLPYKVADITVRSVSSIFMIVELPNGVEVWWDGLTRAYVDVPSSFKGRTQGLCGTFNDNQKDDFVTPENDVEQSVIPFANKWKTHEKCNDIPDKLKSHPCEMNVHNKAAAEGYCKHLKSDVFAGCHWYVDPEPFYQDCLYDMCSCEGKASRCLCPMLAAYAEECAAKGVKLGWRSEVRECGVTCPAGQTYQVCGNPCTRTCNDVTDRPDCKQRCVEGCNCPEGQTLDNKGECVPIGRCGCRHDGLDFAAGYKEVRPASKGLELCTCINAQWTCKPAKPDEIKQFPRASDLKSKCNATRNFVFTTCESVEPTTCKNMHEEDFVSAGICHPGCECKQGYVLDTQSKICVRPSECPCHHGGRSYKENSVVQNDCNTCKCQNGKWDCTNRQCSAQCTAWGDSHFKTFDGKMFDYQGQCDYVLAKGVLEADNFDVTIQNVPCGTLGVSCSKSLTIKIGPESITLTRGKKVPFTQVFNRFTVRNRDLFVIVEAADLGLIVHWDKGTRVYVKVDPRWKNKVKGLCGNYNDNENDDFQTPSGGLTEVSARLFGDSWKLQSYCPEAHEITDTCIQRPDRKIWALKECGILKSSTFAPCHSEVPVDSYLDNCVFDSCACDQGGDCECLCTAIAAYAQECNNRGVPIKWRSQELCPIQCDERCSSYSPCVSTCPVETCDNLLVQSPLSKLCKEDSCVEGCEPKPCPAGFVYSNSSLNDCVPKSLCKPVCLEVDGIVYYEGDLMEEDACRSCYCSRGRKSCKGTTCAIEVTTPKTEGPITHQMEQLNQCKSGWTEWINQDKIQNVGAKTKSKMNNKFTDVEPLPDDIIMNNLKGPARCPQDKIANIECRTVRTHKHYKETGVDVECSLEKGLICQSRKGQRPCPDFEIRVLCKCEEEPVTTVVPCDVRKPNEEHPDDCHKFRQCSPITGLVEKTCGPNMLYNPDTMICDWPQNVLKIKPQCEEQITKETISEVGNEPEVVTAGIEEDILDKGEPACPDGYVMDSCAIECDRMCLHYSYIVKESGLCKGNTICESSCVSANKQRTCPTGMVWANNNTCVAIQNCMCTDHDGKPVKPGTVVKESDCMLCQCIDNYYTCDKSTCGDEEEAYTILPDVIETVSGQPKYVTEPTIMVVNTVTPPKECNPDMYTDLIQGDQPLPDDAFSASTVLGASFEAKHSRINSQITADNGGSWMPKDTNKDQYLQINFGKPEPVYGIVIKGSPLYAEFVTSFKVLYSNDGETYSFVTDKNKKPEVFRGSLDGNSPVKQMFNEPIEAKLIRVNPQTWHQNIALRVEFIGCGVTRTTTTSYGLVTPKFDQCFDPMGLGDGTMSDQQVVVSSEYGPNNSKKYLNIKGSNVWRPMTNSPTEWIEFNLMGPRNITGFVTKGGPAGWVTAFKVKYSSNGKDWNPILDELKTERTFLGNYDENSPLINNFDLPILATYVKIFPVKWQKNIALRIELHGCFEPYPIIEEPVATEAPSPCNSCPGTTESELELAACRCPPHLWFDGENCVSRPECPCVIGHIPYSIGTVFEKEDCSQCICKLGGVSHCTPKVCDKCDEGLKSIVTSTCGCVCLPCDPGTVLCPTSNICINQTSWCDGIQDCPDDEVNCKTTEVPTTTIEPLIGTTKVSESMTKACPKVECPPGYKVIQKKPARSQRLNSYYWTMFSTQAQKVPKKTNYLPKKTKGGTKGGIKDGSQVSQVPAKSDKTMLADKSVCPEYKCVSNRPPPEFIPGKPCPPARCPPGYNLEFNEEDVKDRSKLCPRYDCSPPPAPDAICNVTGRTFNTFDDTEYKYDICDHILVRDLDKMEWTIGLKKICNEKYCTKSLIVNHDDHVFKFNPDLSVEYDGFTYSVTQTKKIGSQSQSFTISRIGQTLLFVSNHYGFWVIWDTQSNVKVGVSSKLLGKVDGLCGFYNDNGADDKRKPAGEEARTTAEFGDSWGYDKEKCEPKTCPIHIQNKAWDMCNQVKSQVLSPCSKVIVVDTFISRCLESTCACLQNAVDNSTAEDQCRCKALETFVVDCMTADNDIELTDWRMLHECPVECEAPLVHHDCYRRRCEPTCETISDPNICPKLPNVCFPGCYCPPGLVRKGDSCIKASTCKDCECNVLPHLQYVTYDDTNFTVNGNCVYVMSRDVLEKYHDEHQFQVLVTNAPCRDNKDKTCVGKVTILYQGHKIHILFDGIKNNLKLIVDAERIDDFTVIADWANVRETKSKHLKILLTKAQVEVSIYFPSLGVSVKAPSHRYGGKLEGLCGDCNKDPENDMRTPEGLVTTDADVLGPSWFYDKLPGMTRETCSNLPKEECTEMDVNDDPCVQLVDIERYAQCHPVLDPGMFIEWCRKDTCGGHPELACQAIAAYGRECQSNGFCVKWRSDLCPAPKCTEDQEYKSCGGCLKTCESIKNKDKSKHCIQIPTDGCFCPEGKVMMNNTCVEEKMCVVCDDEGHHPGDVWQKDACTTCECVGSSMKCETKHCPAAETVCQRGLIPVKLNKNENECCDKYICVPAATAGPTCEPPHKLNCAPGQIMKLETKSDGCQQFVCVCKPIEDCDKYDMTYDPTLEPGMMKVLNDAGCCPVVNLVCKTEKCPKAPICEEFHKLKENVGNGKCCPEWICEPPQKCIVNLGYIAAEDGGERVRSKYEKQKVLKEVDETWQDGPCRDCKCYGSNSTGYQSVCSETECPAITSSSDYNDYELVANKIYGICCSEIKREACKHEGKVRKVGEKWTPEGDYCTKMECVKNDKYGIAISTQSISCDEKCELGSEYKPATPESKECCGSCKAVGCVVDGVVKQVGEEWSSADHCTNYFCINLNGTMQIQSVMVVCPDIPQEQLREYVYDFIPVEGECCKKHRMTACKAGYNVYSVGHTWPSPDGDKCKTISCVESKYGELLKQESVQKCNKDCAKGWEYVESKTECCGDCVQVACVIGDELKSPGENWTSADGCTTFSCDKYLDQFSVNSQHESCPKILDDCPKDHIIVKGCCKYCNITSEAQSQCMPEEIPATKSVGIVVAERAPHGICKNVEALKGFTECVGTCHSSTVFNTKSGSHESICSCCRATKYSPLLIELTCEDGYKFKKQVAVPTVCGCEGCSAKVINPFAGVKSR</sequence>
<name>A0ABM1N4N1_NICVS</name>
<dbReference type="SMART" id="SM00214">
    <property type="entry name" value="VWC"/>
    <property type="match status" value="7"/>
</dbReference>
<dbReference type="SUPFAM" id="SSF57196">
    <property type="entry name" value="EGF/Laminin"/>
    <property type="match status" value="1"/>
</dbReference>
<dbReference type="PANTHER" id="PTHR11339:SF386">
    <property type="entry name" value="HEMOLECTIN, ISOFORM A"/>
    <property type="match status" value="1"/>
</dbReference>
<feature type="region of interest" description="Disordered" evidence="8">
    <location>
        <begin position="2528"/>
        <end position="2554"/>
    </location>
</feature>
<dbReference type="SUPFAM" id="SSF57424">
    <property type="entry name" value="LDL receptor-like module"/>
    <property type="match status" value="1"/>
</dbReference>
<evidence type="ECO:0000259" key="15">
    <source>
        <dbReference type="PROSITE" id="PS51233"/>
    </source>
</evidence>
<feature type="domain" description="VWFD" evidence="15">
    <location>
        <begin position="2951"/>
        <end position="3143"/>
    </location>
</feature>
<feature type="domain" description="VWFD" evidence="15">
    <location>
        <begin position="2624"/>
        <end position="2796"/>
    </location>
</feature>
<dbReference type="InterPro" id="IPR000421">
    <property type="entry name" value="FA58C"/>
</dbReference>
<comment type="similarity">
    <text evidence="2">Belongs to the thrombospondin family.</text>
</comment>
<dbReference type="InterPro" id="IPR002919">
    <property type="entry name" value="TIL_dom"/>
</dbReference>
<dbReference type="SUPFAM" id="SSF57625">
    <property type="entry name" value="Invertebrate chitin-binding proteins"/>
    <property type="match status" value="1"/>
</dbReference>
<keyword evidence="4 7" id="KW-1015">Disulfide bond</keyword>
<feature type="domain" description="F5/8 type C" evidence="11">
    <location>
        <begin position="2169"/>
        <end position="2312"/>
    </location>
</feature>
<dbReference type="SMART" id="SM00494">
    <property type="entry name" value="ChtBD2"/>
    <property type="match status" value="1"/>
</dbReference>
<dbReference type="PANTHER" id="PTHR11339">
    <property type="entry name" value="EXTRACELLULAR MATRIX GLYCOPROTEIN RELATED"/>
    <property type="match status" value="1"/>
</dbReference>
<keyword evidence="5" id="KW-0325">Glycoprotein</keyword>
<feature type="disulfide bond" evidence="7">
    <location>
        <begin position="134"/>
        <end position="144"/>
    </location>
</feature>
<feature type="signal peptide" evidence="9">
    <location>
        <begin position="1"/>
        <end position="19"/>
    </location>
</feature>
<dbReference type="SMART" id="SM00041">
    <property type="entry name" value="CT"/>
    <property type="match status" value="1"/>
</dbReference>
<evidence type="ECO:0000256" key="8">
    <source>
        <dbReference type="SAM" id="MobiDB-lite"/>
    </source>
</evidence>
<feature type="domain" description="EGF-like" evidence="12">
    <location>
        <begin position="131"/>
        <end position="162"/>
    </location>
</feature>
<dbReference type="InterPro" id="IPR036055">
    <property type="entry name" value="LDL_receptor-like_sf"/>
</dbReference>
<feature type="disulfide bond" evidence="7">
    <location>
        <begin position="230"/>
        <end position="240"/>
    </location>
</feature>
<dbReference type="PROSITE" id="PS51233">
    <property type="entry name" value="VWFD"/>
    <property type="match status" value="5"/>
</dbReference>
<evidence type="ECO:0000256" key="2">
    <source>
        <dbReference type="ARBA" id="ARBA00009456"/>
    </source>
</evidence>
<dbReference type="PROSITE" id="PS50940">
    <property type="entry name" value="CHIT_BIND_II"/>
    <property type="match status" value="1"/>
</dbReference>
<feature type="disulfide bond" evidence="6">
    <location>
        <begin position="3877"/>
        <end position="3929"/>
    </location>
</feature>
<dbReference type="GeneID" id="108566429"/>
<feature type="disulfide bond" evidence="7">
    <location>
        <begin position="248"/>
        <end position="257"/>
    </location>
</feature>
<comment type="caution">
    <text evidence="7">Lacks conserved residue(s) required for the propagation of feature annotation.</text>
</comment>
<dbReference type="PROSITE" id="PS50026">
    <property type="entry name" value="EGF_3"/>
    <property type="match status" value="2"/>
</dbReference>
<dbReference type="PROSITE" id="PS01185">
    <property type="entry name" value="CTCK_1"/>
    <property type="match status" value="1"/>
</dbReference>
<dbReference type="SMART" id="SM00231">
    <property type="entry name" value="FA58C"/>
    <property type="match status" value="2"/>
</dbReference>
<dbReference type="PROSITE" id="PS50184">
    <property type="entry name" value="VWFC_2"/>
    <property type="match status" value="1"/>
</dbReference>
<dbReference type="PROSITE" id="PS01225">
    <property type="entry name" value="CTCK_2"/>
    <property type="match status" value="1"/>
</dbReference>
<dbReference type="InterPro" id="IPR006207">
    <property type="entry name" value="Cys_knot_C"/>
</dbReference>
<dbReference type="Proteomes" id="UP000695000">
    <property type="component" value="Unplaced"/>
</dbReference>
<evidence type="ECO:0000256" key="7">
    <source>
        <dbReference type="PROSITE-ProRule" id="PRU00076"/>
    </source>
</evidence>
<feature type="domain" description="Chitin-binding type-2" evidence="14">
    <location>
        <begin position="1754"/>
        <end position="1815"/>
    </location>
</feature>
<keyword evidence="7" id="KW-0245">EGF-like domain</keyword>
<dbReference type="Pfam" id="PF01826">
    <property type="entry name" value="TIL"/>
    <property type="match status" value="2"/>
</dbReference>
<evidence type="ECO:0000259" key="11">
    <source>
        <dbReference type="PROSITE" id="PS50022"/>
    </source>
</evidence>
<dbReference type="PROSITE" id="PS00022">
    <property type="entry name" value="EGF_1"/>
    <property type="match status" value="2"/>
</dbReference>